<gene>
    <name evidence="2" type="ORF">D8674_021468</name>
</gene>
<name>A0A5N5GNP7_9ROSA</name>
<feature type="compositionally biased region" description="Gly residues" evidence="1">
    <location>
        <begin position="29"/>
        <end position="39"/>
    </location>
</feature>
<organism evidence="2 3">
    <name type="scientific">Pyrus ussuriensis x Pyrus communis</name>
    <dbReference type="NCBI Taxonomy" id="2448454"/>
    <lineage>
        <taxon>Eukaryota</taxon>
        <taxon>Viridiplantae</taxon>
        <taxon>Streptophyta</taxon>
        <taxon>Embryophyta</taxon>
        <taxon>Tracheophyta</taxon>
        <taxon>Spermatophyta</taxon>
        <taxon>Magnoliopsida</taxon>
        <taxon>eudicotyledons</taxon>
        <taxon>Gunneridae</taxon>
        <taxon>Pentapetalae</taxon>
        <taxon>rosids</taxon>
        <taxon>fabids</taxon>
        <taxon>Rosales</taxon>
        <taxon>Rosaceae</taxon>
        <taxon>Amygdaloideae</taxon>
        <taxon>Maleae</taxon>
        <taxon>Pyrus</taxon>
    </lineage>
</organism>
<dbReference type="Proteomes" id="UP000327157">
    <property type="component" value="Chromosome 3"/>
</dbReference>
<evidence type="ECO:0000256" key="1">
    <source>
        <dbReference type="SAM" id="MobiDB-lite"/>
    </source>
</evidence>
<comment type="caution">
    <text evidence="2">The sequence shown here is derived from an EMBL/GenBank/DDBJ whole genome shotgun (WGS) entry which is preliminary data.</text>
</comment>
<reference evidence="3" key="2">
    <citation type="submission" date="2019-10" db="EMBL/GenBank/DDBJ databases">
        <title>A de novo genome assembly of a pear dwarfing rootstock.</title>
        <authorList>
            <person name="Wang F."/>
            <person name="Wang J."/>
            <person name="Li S."/>
            <person name="Zhang Y."/>
            <person name="Fang M."/>
            <person name="Ma L."/>
            <person name="Zhao Y."/>
            <person name="Jiang S."/>
        </authorList>
    </citation>
    <scope>NUCLEOTIDE SEQUENCE [LARGE SCALE GENOMIC DNA]</scope>
</reference>
<sequence length="61" mass="6200">MIGGFHIVAGSYRKKKNSAKDGKDKREGGGSGSGGGGGEALNWSGSYAGTPPSINQFQHGF</sequence>
<evidence type="ECO:0000313" key="3">
    <source>
        <dbReference type="Proteomes" id="UP000327157"/>
    </source>
</evidence>
<feature type="compositionally biased region" description="Polar residues" evidence="1">
    <location>
        <begin position="43"/>
        <end position="61"/>
    </location>
</feature>
<accession>A0A5N5GNP7</accession>
<protein>
    <submittedName>
        <fullName evidence="2">Zinc finger protein JAGGED</fullName>
    </submittedName>
</protein>
<reference evidence="2 3" key="3">
    <citation type="submission" date="2019-11" db="EMBL/GenBank/DDBJ databases">
        <title>A de novo genome assembly of a pear dwarfing rootstock.</title>
        <authorList>
            <person name="Wang F."/>
            <person name="Wang J."/>
            <person name="Li S."/>
            <person name="Zhang Y."/>
            <person name="Fang M."/>
            <person name="Ma L."/>
            <person name="Zhao Y."/>
            <person name="Jiang S."/>
        </authorList>
    </citation>
    <scope>NUCLEOTIDE SEQUENCE [LARGE SCALE GENOMIC DNA]</scope>
    <source>
        <strain evidence="2">S2</strain>
        <tissue evidence="2">Leaf</tissue>
    </source>
</reference>
<evidence type="ECO:0000313" key="2">
    <source>
        <dbReference type="EMBL" id="KAB2614880.1"/>
    </source>
</evidence>
<proteinExistence type="predicted"/>
<keyword evidence="3" id="KW-1185">Reference proteome</keyword>
<feature type="region of interest" description="Disordered" evidence="1">
    <location>
        <begin position="1"/>
        <end position="61"/>
    </location>
</feature>
<dbReference type="EMBL" id="SMOL01000402">
    <property type="protein sequence ID" value="KAB2614880.1"/>
    <property type="molecule type" value="Genomic_DNA"/>
</dbReference>
<dbReference type="AlphaFoldDB" id="A0A5N5GNP7"/>
<reference evidence="2 3" key="1">
    <citation type="submission" date="2019-09" db="EMBL/GenBank/DDBJ databases">
        <authorList>
            <person name="Ou C."/>
        </authorList>
    </citation>
    <scope>NUCLEOTIDE SEQUENCE [LARGE SCALE GENOMIC DNA]</scope>
    <source>
        <strain evidence="2">S2</strain>
        <tissue evidence="2">Leaf</tissue>
    </source>
</reference>
<feature type="compositionally biased region" description="Basic and acidic residues" evidence="1">
    <location>
        <begin position="18"/>
        <end position="28"/>
    </location>
</feature>